<dbReference type="Proteomes" id="UP000256337">
    <property type="component" value="Unassembled WGS sequence"/>
</dbReference>
<accession>A0A2K3ZI39</accession>
<dbReference type="EMBL" id="JAEDAQ010000004">
    <property type="protein sequence ID" value="MBH9580460.1"/>
    <property type="molecule type" value="Genomic_DNA"/>
</dbReference>
<evidence type="ECO:0000313" key="1">
    <source>
        <dbReference type="EMBL" id="MBH9580460.1"/>
    </source>
</evidence>
<proteinExistence type="predicted"/>
<evidence type="ECO:0000313" key="5">
    <source>
        <dbReference type="Proteomes" id="UP000256562"/>
    </source>
</evidence>
<reference evidence="1 6" key="2">
    <citation type="submission" date="2020-12" db="EMBL/GenBank/DDBJ databases">
        <title>Genomic analysis of Staphylococcus felis from a cat with skin infection.</title>
        <authorList>
            <person name="Aslantas O."/>
            <person name="Keskin O."/>
            <person name="Buyukaltay K."/>
            <person name="Gullu Yucetepe A."/>
        </authorList>
    </citation>
    <scope>NUCLEOTIDE SEQUENCE [LARGE SCALE GENOMIC DNA]</scope>
    <source>
        <strain evidence="1 6">HARRANVET</strain>
    </source>
</reference>
<sequence length="123" mass="14688">MRRDDLRQFKNRNVIASGIVACVCFKNRLDIEDNWKRNVKILLKNVVISGVEVDHVWLFERNKYYDMSQELIGQEVKFKAKVTPYMKQKEGVFIEDYGIERSSKLLLKEVYERENELAHAQKY</sequence>
<organism evidence="2 5">
    <name type="scientific">Staphylococcus felis</name>
    <dbReference type="NCBI Taxonomy" id="46127"/>
    <lineage>
        <taxon>Bacteria</taxon>
        <taxon>Bacillati</taxon>
        <taxon>Bacillota</taxon>
        <taxon>Bacilli</taxon>
        <taxon>Bacillales</taxon>
        <taxon>Staphylococcaceae</taxon>
        <taxon>Staphylococcus</taxon>
    </lineage>
</organism>
<dbReference type="OrthoDB" id="2408057at2"/>
<dbReference type="EMBL" id="QKYD01000115">
    <property type="protein sequence ID" value="REI20974.1"/>
    <property type="molecule type" value="Genomic_DNA"/>
</dbReference>
<dbReference type="KEGG" id="sfq:C7J90_04205"/>
<keyword evidence="6" id="KW-1185">Reference proteome</keyword>
<dbReference type="GeneID" id="48057416"/>
<name>A0A2K3ZI39_9STAP</name>
<protein>
    <submittedName>
        <fullName evidence="2">Uncharacterized protein</fullName>
    </submittedName>
</protein>
<evidence type="ECO:0000313" key="4">
    <source>
        <dbReference type="Proteomes" id="UP000256337"/>
    </source>
</evidence>
<reference evidence="4 5" key="1">
    <citation type="journal article" date="2018" name="Vet. Microbiol.">
        <title>Characterisation of Staphylococcus felis isolated from cats using whole genome sequencing.</title>
        <authorList>
            <person name="Worthing K."/>
            <person name="Pang S."/>
            <person name="Trott D.J."/>
            <person name="Abraham S."/>
            <person name="Coombs G.W."/>
            <person name="Jordan D."/>
            <person name="McIntyre L."/>
            <person name="Davies M.R."/>
            <person name="Norris J."/>
        </authorList>
    </citation>
    <scope>NUCLEOTIDE SEQUENCE [LARGE SCALE GENOMIC DNA]</scope>
    <source>
        <strain evidence="3 4">F25</strain>
        <strain evidence="2 5">F9</strain>
    </source>
</reference>
<evidence type="ECO:0000313" key="2">
    <source>
        <dbReference type="EMBL" id="REH93857.1"/>
    </source>
</evidence>
<dbReference type="EMBL" id="QKXQ01000380">
    <property type="protein sequence ID" value="REH93857.1"/>
    <property type="molecule type" value="Genomic_DNA"/>
</dbReference>
<dbReference type="Proteomes" id="UP000597038">
    <property type="component" value="Unassembled WGS sequence"/>
</dbReference>
<dbReference type="AlphaFoldDB" id="A0A2K3ZI39"/>
<evidence type="ECO:0000313" key="3">
    <source>
        <dbReference type="EMBL" id="REI20974.1"/>
    </source>
</evidence>
<dbReference type="RefSeq" id="WP_103207871.1">
    <property type="nucleotide sequence ID" value="NZ_CAJUZQ010000018.1"/>
</dbReference>
<gene>
    <name evidence="3" type="ORF">DOS76_07780</name>
    <name evidence="2" type="ORF">DOS83_08355</name>
    <name evidence="1" type="ORF">I9026_03650</name>
</gene>
<evidence type="ECO:0000313" key="6">
    <source>
        <dbReference type="Proteomes" id="UP000597038"/>
    </source>
</evidence>
<dbReference type="Proteomes" id="UP000256562">
    <property type="component" value="Unassembled WGS sequence"/>
</dbReference>
<comment type="caution">
    <text evidence="2">The sequence shown here is derived from an EMBL/GenBank/DDBJ whole genome shotgun (WGS) entry which is preliminary data.</text>
</comment>